<feature type="compositionally biased region" description="Basic and acidic residues" evidence="7">
    <location>
        <begin position="82"/>
        <end position="94"/>
    </location>
</feature>
<dbReference type="InterPro" id="IPR013083">
    <property type="entry name" value="Znf_RING/FYVE/PHD"/>
</dbReference>
<evidence type="ECO:0000256" key="7">
    <source>
        <dbReference type="SAM" id="MobiDB-lite"/>
    </source>
</evidence>
<feature type="compositionally biased region" description="Low complexity" evidence="7">
    <location>
        <begin position="1197"/>
        <end position="1212"/>
    </location>
</feature>
<feature type="compositionally biased region" description="Basic residues" evidence="7">
    <location>
        <begin position="175"/>
        <end position="188"/>
    </location>
</feature>
<feature type="compositionally biased region" description="Low complexity" evidence="7">
    <location>
        <begin position="36"/>
        <end position="53"/>
    </location>
</feature>
<sequence length="1249" mass="141309">MEDRSWARHNMQLDSPQSQWPAPPTASFRPLDPHLSPQTQTQTQTPRSTTASQILAAFSPRPQPKKSPSSDLLSAQIFPIAMEEKRSSRRKEQISYEISDDSDNPDASSSLDSTFSTPKKTPRTRVSVVDLEDELEEIEPPKTPPPRLSSAGHALRQPNELALSLRAQENGDKRVAKKRKITKSHSKPKTMSQLSVPKTSRQELRKYVNTETAGKRSNFFVAKKDLFLPLLPEGNHVQRLVAQRQQSEKGEEDLSVPYEIIERQPAGVKAEMKPYQLLGLSFLVYLHKNGLSGILGDEMGLGKTLQTLSLVQYLKESRKLSTSSIELRPCLVVCPLSVLSSWMAESRRWTPGLKVLRFHGSVHERDRLKRIAMGDIDNFGNQTRVARQKKNIRRTATGKPIIDLDSETDDAQDECGVDLIVTTYEGFLAEQGWFKKAFLWSYVVLDEGHKIKNDLSLVSKALQGLGAEYRLILTGTPLQNNLVELWALLHWLYPEVFTEKSAELFKSSFNLTKGQVSTKVMDDARRLLEIIMLRRMKHSPGVDLNLPPKTEVLLYVPLTPMQRFWYMRLLTRADKGLLEELFQGAQQKEAVALEQEAQEGGILQEKDIEELEALDNKAFGGEAAVEWEESKEIMRQALENEEQDENKSTAWKKLMNLLMQLRKCCNHPYTLPHAEPDPYYLGEHVIHASAKFIVLDKIIDELVVKQKKKVLIFSGFTRMLDCCEDFLHLRGGAGEQFKYVRLDGSTSRARRNLGIRMFNQEESEYRVMLISTRAGGLGINLATASDVIMLDQDWNPQIMLQAEARAHRIGQKKPVTVYKLCTQGTVEEQMMGRIQKKLYLSAKVTESMRDIHLQSAIKRKKGPGGRIVEAAQDDMPQLDTTQLMSLVRRGAQALTRPELDVNEMLSWDYSTMLQKCKDQPADDHVSEQTQVGVSVKEEDEKNWLARIEQVEARVFDGKKHTKVRESTGYDGIAQEWSREERRVGKNTTVIVDGHVVSKESANCADWEAVPTMAGKDPRLAEPKREKKPEVVNQEQCQVCWDGGNLILCSGCPRSYHYTCLDRDFKSKSKGKMHFHCPQHQCADCQQNTTDAGGMLYRCRWCERGYCEDCLDWDKTQLIGENLKEYELLGFPAVTQAFYIKCPSCYDHHLESPEASDYCAYQEIEIDARYEALVEEKALVAAATEVAKKPVSQTPAESLTDGTTLGSSSGISTPCFGDFTKTTGSRKRKVAPQSFKQTPTPSKRSKRISA</sequence>
<proteinExistence type="predicted"/>
<feature type="domain" description="Helicase ATP-binding" evidence="8">
    <location>
        <begin position="284"/>
        <end position="495"/>
    </location>
</feature>
<dbReference type="InterPro" id="IPR000330">
    <property type="entry name" value="SNF2_N"/>
</dbReference>
<dbReference type="SUPFAM" id="SSF57903">
    <property type="entry name" value="FYVE/PHD zinc finger"/>
    <property type="match status" value="1"/>
</dbReference>
<keyword evidence="6" id="KW-0067">ATP-binding</keyword>
<name>A0A8H3J6N4_9LECA</name>
<evidence type="ECO:0000313" key="10">
    <source>
        <dbReference type="EMBL" id="CAF9941800.1"/>
    </source>
</evidence>
<dbReference type="SMART" id="SM00249">
    <property type="entry name" value="PHD"/>
    <property type="match status" value="1"/>
</dbReference>
<evidence type="ECO:0000256" key="6">
    <source>
        <dbReference type="ARBA" id="ARBA00022840"/>
    </source>
</evidence>
<dbReference type="EMBL" id="CAJPDR010000688">
    <property type="protein sequence ID" value="CAF9941800.1"/>
    <property type="molecule type" value="Genomic_DNA"/>
</dbReference>
<evidence type="ECO:0000259" key="9">
    <source>
        <dbReference type="PROSITE" id="PS51194"/>
    </source>
</evidence>
<dbReference type="GO" id="GO:0008270">
    <property type="term" value="F:zinc ion binding"/>
    <property type="evidence" value="ECO:0007669"/>
    <property type="project" value="UniProtKB-KW"/>
</dbReference>
<feature type="domain" description="Helicase C-terminal" evidence="9">
    <location>
        <begin position="698"/>
        <end position="864"/>
    </location>
</feature>
<dbReference type="OrthoDB" id="448448at2759"/>
<dbReference type="InterPro" id="IPR001965">
    <property type="entry name" value="Znf_PHD"/>
</dbReference>
<dbReference type="Pfam" id="PF00271">
    <property type="entry name" value="Helicase_C"/>
    <property type="match status" value="1"/>
</dbReference>
<dbReference type="SUPFAM" id="SSF52540">
    <property type="entry name" value="P-loop containing nucleoside triphosphate hydrolases"/>
    <property type="match status" value="2"/>
</dbReference>
<dbReference type="PROSITE" id="PS51192">
    <property type="entry name" value="HELICASE_ATP_BIND_1"/>
    <property type="match status" value="1"/>
</dbReference>
<keyword evidence="3" id="KW-0863">Zinc-finger</keyword>
<keyword evidence="4" id="KW-0378">Hydrolase</keyword>
<dbReference type="AlphaFoldDB" id="A0A8H3J6N4"/>
<dbReference type="InterPro" id="IPR011011">
    <property type="entry name" value="Znf_FYVE_PHD"/>
</dbReference>
<dbReference type="InterPro" id="IPR049730">
    <property type="entry name" value="SNF2/RAD54-like_C"/>
</dbReference>
<accession>A0A8H3J6N4</accession>
<dbReference type="InterPro" id="IPR019787">
    <property type="entry name" value="Znf_PHD-finger"/>
</dbReference>
<dbReference type="InterPro" id="IPR038718">
    <property type="entry name" value="SNF2-like_sf"/>
</dbReference>
<dbReference type="Pfam" id="PF00176">
    <property type="entry name" value="SNF2-rel_dom"/>
    <property type="match status" value="1"/>
</dbReference>
<feature type="region of interest" description="Disordered" evidence="7">
    <location>
        <begin position="1"/>
        <end position="153"/>
    </location>
</feature>
<dbReference type="InterPro" id="IPR027417">
    <property type="entry name" value="P-loop_NTPase"/>
</dbReference>
<keyword evidence="2" id="KW-0547">Nucleotide-binding</keyword>
<keyword evidence="5" id="KW-0862">Zinc</keyword>
<protein>
    <submittedName>
        <fullName evidence="10">Uncharacterized protein</fullName>
    </submittedName>
</protein>
<dbReference type="Proteomes" id="UP000664203">
    <property type="component" value="Unassembled WGS sequence"/>
</dbReference>
<comment type="caution">
    <text evidence="10">The sequence shown here is derived from an EMBL/GenBank/DDBJ whole genome shotgun (WGS) entry which is preliminary data.</text>
</comment>
<evidence type="ECO:0000313" key="11">
    <source>
        <dbReference type="Proteomes" id="UP000664203"/>
    </source>
</evidence>
<dbReference type="InterPro" id="IPR001650">
    <property type="entry name" value="Helicase_C-like"/>
</dbReference>
<feature type="compositionally biased region" description="Polar residues" evidence="7">
    <location>
        <begin position="189"/>
        <end position="199"/>
    </location>
</feature>
<dbReference type="SMART" id="SM00490">
    <property type="entry name" value="HELICc"/>
    <property type="match status" value="1"/>
</dbReference>
<dbReference type="Gene3D" id="3.40.50.300">
    <property type="entry name" value="P-loop containing nucleotide triphosphate hydrolases"/>
    <property type="match status" value="1"/>
</dbReference>
<keyword evidence="1" id="KW-0479">Metal-binding</keyword>
<dbReference type="PANTHER" id="PTHR10799">
    <property type="entry name" value="SNF2/RAD54 HELICASE FAMILY"/>
    <property type="match status" value="1"/>
</dbReference>
<dbReference type="Gene3D" id="3.40.50.10810">
    <property type="entry name" value="Tandem AAA-ATPase domain"/>
    <property type="match status" value="1"/>
</dbReference>
<dbReference type="SMART" id="SM00487">
    <property type="entry name" value="DEXDc"/>
    <property type="match status" value="1"/>
</dbReference>
<dbReference type="InterPro" id="IPR014001">
    <property type="entry name" value="Helicase_ATP-bd"/>
</dbReference>
<evidence type="ECO:0000256" key="4">
    <source>
        <dbReference type="ARBA" id="ARBA00022801"/>
    </source>
</evidence>
<dbReference type="CDD" id="cd18793">
    <property type="entry name" value="SF2_C_SNF"/>
    <property type="match status" value="1"/>
</dbReference>
<evidence type="ECO:0000256" key="3">
    <source>
        <dbReference type="ARBA" id="ARBA00022771"/>
    </source>
</evidence>
<evidence type="ECO:0000256" key="5">
    <source>
        <dbReference type="ARBA" id="ARBA00022833"/>
    </source>
</evidence>
<evidence type="ECO:0000256" key="2">
    <source>
        <dbReference type="ARBA" id="ARBA00022741"/>
    </source>
</evidence>
<keyword evidence="11" id="KW-1185">Reference proteome</keyword>
<gene>
    <name evidence="10" type="ORF">ALECFALPRED_009309</name>
</gene>
<dbReference type="GO" id="GO:0016787">
    <property type="term" value="F:hydrolase activity"/>
    <property type="evidence" value="ECO:0007669"/>
    <property type="project" value="UniProtKB-KW"/>
</dbReference>
<reference evidence="10" key="1">
    <citation type="submission" date="2021-03" db="EMBL/GenBank/DDBJ databases">
        <authorList>
            <person name="Tagirdzhanova G."/>
        </authorList>
    </citation>
    <scope>NUCLEOTIDE SEQUENCE</scope>
</reference>
<dbReference type="CDD" id="cd17919">
    <property type="entry name" value="DEXHc_Snf"/>
    <property type="match status" value="1"/>
</dbReference>
<dbReference type="GO" id="GO:0005524">
    <property type="term" value="F:ATP binding"/>
    <property type="evidence" value="ECO:0007669"/>
    <property type="project" value="InterPro"/>
</dbReference>
<evidence type="ECO:0000259" key="8">
    <source>
        <dbReference type="PROSITE" id="PS51192"/>
    </source>
</evidence>
<feature type="region of interest" description="Disordered" evidence="7">
    <location>
        <begin position="165"/>
        <end position="202"/>
    </location>
</feature>
<feature type="region of interest" description="Disordered" evidence="7">
    <location>
        <begin position="1190"/>
        <end position="1249"/>
    </location>
</feature>
<dbReference type="Pfam" id="PF00628">
    <property type="entry name" value="PHD"/>
    <property type="match status" value="1"/>
</dbReference>
<evidence type="ECO:0000256" key="1">
    <source>
        <dbReference type="ARBA" id="ARBA00022723"/>
    </source>
</evidence>
<dbReference type="PROSITE" id="PS51194">
    <property type="entry name" value="HELICASE_CTER"/>
    <property type="match status" value="1"/>
</dbReference>
<organism evidence="10 11">
    <name type="scientific">Alectoria fallacina</name>
    <dbReference type="NCBI Taxonomy" id="1903189"/>
    <lineage>
        <taxon>Eukaryota</taxon>
        <taxon>Fungi</taxon>
        <taxon>Dikarya</taxon>
        <taxon>Ascomycota</taxon>
        <taxon>Pezizomycotina</taxon>
        <taxon>Lecanoromycetes</taxon>
        <taxon>OSLEUM clade</taxon>
        <taxon>Lecanoromycetidae</taxon>
        <taxon>Lecanorales</taxon>
        <taxon>Lecanorineae</taxon>
        <taxon>Parmeliaceae</taxon>
        <taxon>Alectoria</taxon>
    </lineage>
</organism>
<dbReference type="Gene3D" id="3.30.40.10">
    <property type="entry name" value="Zinc/RING finger domain, C3HC4 (zinc finger)"/>
    <property type="match status" value="1"/>
</dbReference>